<feature type="domain" description="Transcription regulator Rua1 C-terminal" evidence="2">
    <location>
        <begin position="537"/>
        <end position="664"/>
    </location>
</feature>
<organism evidence="3 4">
    <name type="scientific">Metschnikowia aff. pulcherrima</name>
    <dbReference type="NCBI Taxonomy" id="2163413"/>
    <lineage>
        <taxon>Eukaryota</taxon>
        <taxon>Fungi</taxon>
        <taxon>Dikarya</taxon>
        <taxon>Ascomycota</taxon>
        <taxon>Saccharomycotina</taxon>
        <taxon>Pichiomycetes</taxon>
        <taxon>Metschnikowiaceae</taxon>
        <taxon>Metschnikowia</taxon>
    </lineage>
</organism>
<feature type="compositionally biased region" description="Polar residues" evidence="1">
    <location>
        <begin position="41"/>
        <end position="51"/>
    </location>
</feature>
<accession>A0A4P6XVV3</accession>
<sequence length="678" mass="74516">METMGSMSEFGLLAGGQDFMMQGSYATDAAQVSLEDVFGQTDASPSDSGNTAKEPEDDIYDWIFEEGPVDDDDEEESAGLDAEGLSGLENFAEPNPLARGTELETTVDLDGDFLGSFSFTDMDVEAEILQPQETMMAFEGANVLVAAPSYVVNTSLASLSVEEFSDLLPVADTPGANLDLQFAGNAHSESLPVYSNPQPALVQELNEDKFFADLISKEFNALTYEQELLDINFAPKVDAFGGAITHVLAGNKLRVNTSGQPLDTIYEMAEEVVEPETVYEQSGFLSNEPSDFSRAYPNNMSFDKMFQTETMAAILGVGFSPDESMLDDEPEYTHTAAYGGAGDLVPAFEADKNVQNLSRVPRSFEGNLRTENPAGNAGFNLKIRELAALSKDVIFGELVGQQDCINMQTAIKNAVAKSSKKGPQGPRVPTASALALASLSTDRVTKPLGAKPKKPRRVKRVFDYSEANVATFEVPCPELQKIMITREQLIGVCGDQFDEEKAKEGDINRRRFVRGSLDGLAGLHPNVAYEKNHLFDISRPYQQEFTRVELNPTTGAPIMETRSGLCCYCEDLCFYELKNSCYSQHMSHSHGVYTDNSLAPDAIMPGDYNLSKKFTPGRKTIPHARDRPGVVCPACLDVVEVRCWSSTLEKKPLTNYLRHFKDQHRVESRRDTFVNLQT</sequence>
<keyword evidence="4" id="KW-1185">Reference proteome</keyword>
<gene>
    <name evidence="3" type="primary">MPUL0E03540</name>
    <name evidence="3" type="ORF">METSCH_E03540</name>
</gene>
<dbReference type="Pfam" id="PF14616">
    <property type="entry name" value="Rua1_C"/>
    <property type="match status" value="1"/>
</dbReference>
<dbReference type="AlphaFoldDB" id="A0A4P6XVV3"/>
<name>A0A4P6XVV3_9ASCO</name>
<reference evidence="4" key="1">
    <citation type="submission" date="2019-03" db="EMBL/GenBank/DDBJ databases">
        <title>Snf2 controls pulcherriminic acid biosynthesis and connects pigmentation and antifungal activity of the yeast Metschnikowia pulcherrima.</title>
        <authorList>
            <person name="Gore-Lloyd D."/>
            <person name="Sumann I."/>
            <person name="Brachmann A.O."/>
            <person name="Schneeberger K."/>
            <person name="Ortiz-Merino R.A."/>
            <person name="Moreno-Beltran M."/>
            <person name="Schlaefli M."/>
            <person name="Kirner P."/>
            <person name="Santos Kron A."/>
            <person name="Wolfe K.H."/>
            <person name="Piel J."/>
            <person name="Ahrens C.H."/>
            <person name="Henk D."/>
            <person name="Freimoser F.M."/>
        </authorList>
    </citation>
    <scope>NUCLEOTIDE SEQUENCE [LARGE SCALE GENOMIC DNA]</scope>
    <source>
        <strain evidence="4">APC 1.2</strain>
    </source>
</reference>
<evidence type="ECO:0000259" key="2">
    <source>
        <dbReference type="Pfam" id="PF14616"/>
    </source>
</evidence>
<dbReference type="Proteomes" id="UP000292447">
    <property type="component" value="Chromosome V"/>
</dbReference>
<dbReference type="EMBL" id="CP034460">
    <property type="protein sequence ID" value="QBM90114.1"/>
    <property type="molecule type" value="Genomic_DNA"/>
</dbReference>
<feature type="region of interest" description="Disordered" evidence="1">
    <location>
        <begin position="39"/>
        <end position="58"/>
    </location>
</feature>
<protein>
    <recommendedName>
        <fullName evidence="2">Transcription regulator Rua1 C-terminal domain-containing protein</fullName>
    </recommendedName>
</protein>
<dbReference type="InterPro" id="IPR028012">
    <property type="entry name" value="Rua1_C"/>
</dbReference>
<evidence type="ECO:0000313" key="4">
    <source>
        <dbReference type="Proteomes" id="UP000292447"/>
    </source>
</evidence>
<feature type="compositionally biased region" description="Acidic residues" evidence="1">
    <location>
        <begin position="69"/>
        <end position="78"/>
    </location>
</feature>
<evidence type="ECO:0000256" key="1">
    <source>
        <dbReference type="SAM" id="MobiDB-lite"/>
    </source>
</evidence>
<feature type="region of interest" description="Disordered" evidence="1">
    <location>
        <begin position="69"/>
        <end position="90"/>
    </location>
</feature>
<evidence type="ECO:0000313" key="3">
    <source>
        <dbReference type="EMBL" id="QBM90114.1"/>
    </source>
</evidence>
<proteinExistence type="predicted"/>